<protein>
    <submittedName>
        <fullName evidence="2">Uncharacterized protein</fullName>
    </submittedName>
</protein>
<gene>
    <name evidence="2" type="ORF">R1flu_003120</name>
</gene>
<reference evidence="2 3" key="1">
    <citation type="submission" date="2024-09" db="EMBL/GenBank/DDBJ databases">
        <title>Chromosome-scale assembly of Riccia fluitans.</title>
        <authorList>
            <person name="Paukszto L."/>
            <person name="Sawicki J."/>
            <person name="Karawczyk K."/>
            <person name="Piernik-Szablinska J."/>
            <person name="Szczecinska M."/>
            <person name="Mazdziarz M."/>
        </authorList>
    </citation>
    <scope>NUCLEOTIDE SEQUENCE [LARGE SCALE GENOMIC DNA]</scope>
    <source>
        <strain evidence="2">Rf_01</strain>
        <tissue evidence="2">Aerial parts of the thallus</tissue>
    </source>
</reference>
<evidence type="ECO:0000256" key="1">
    <source>
        <dbReference type="SAM" id="MobiDB-lite"/>
    </source>
</evidence>
<sequence length="81" mass="9337">MMMELRMQLSKKITKGYGDQIGRCREPTNSRDRSGRGGSNFISTCGVIRLYSFQGNVNHVSCALKKTLRSWTIGRWLRWIP</sequence>
<organism evidence="2 3">
    <name type="scientific">Riccia fluitans</name>
    <dbReference type="NCBI Taxonomy" id="41844"/>
    <lineage>
        <taxon>Eukaryota</taxon>
        <taxon>Viridiplantae</taxon>
        <taxon>Streptophyta</taxon>
        <taxon>Embryophyta</taxon>
        <taxon>Marchantiophyta</taxon>
        <taxon>Marchantiopsida</taxon>
        <taxon>Marchantiidae</taxon>
        <taxon>Marchantiales</taxon>
        <taxon>Ricciaceae</taxon>
        <taxon>Riccia</taxon>
    </lineage>
</organism>
<name>A0ABD1Y895_9MARC</name>
<keyword evidence="3" id="KW-1185">Reference proteome</keyword>
<proteinExistence type="predicted"/>
<dbReference type="AlphaFoldDB" id="A0ABD1Y895"/>
<evidence type="ECO:0000313" key="2">
    <source>
        <dbReference type="EMBL" id="KAL2622915.1"/>
    </source>
</evidence>
<evidence type="ECO:0000313" key="3">
    <source>
        <dbReference type="Proteomes" id="UP001605036"/>
    </source>
</evidence>
<dbReference type="EMBL" id="JBHFFA010000006">
    <property type="protein sequence ID" value="KAL2622915.1"/>
    <property type="molecule type" value="Genomic_DNA"/>
</dbReference>
<accession>A0ABD1Y895</accession>
<feature type="region of interest" description="Disordered" evidence="1">
    <location>
        <begin position="19"/>
        <end position="39"/>
    </location>
</feature>
<dbReference type="Proteomes" id="UP001605036">
    <property type="component" value="Unassembled WGS sequence"/>
</dbReference>
<comment type="caution">
    <text evidence="2">The sequence shown here is derived from an EMBL/GenBank/DDBJ whole genome shotgun (WGS) entry which is preliminary data.</text>
</comment>
<feature type="compositionally biased region" description="Basic and acidic residues" evidence="1">
    <location>
        <begin position="22"/>
        <end position="35"/>
    </location>
</feature>